<evidence type="ECO:0000313" key="3">
    <source>
        <dbReference type="Proteomes" id="UP000298616"/>
    </source>
</evidence>
<dbReference type="AlphaFoldDB" id="A0A4D7JCV7"/>
<dbReference type="RefSeq" id="WP_137089107.1">
    <property type="nucleotide sequence ID" value="NZ_CP028923.1"/>
</dbReference>
<proteinExistence type="predicted"/>
<feature type="signal peptide" evidence="1">
    <location>
        <begin position="1"/>
        <end position="19"/>
    </location>
</feature>
<name>A0A4D7JCV7_9BACT</name>
<dbReference type="KEGG" id="fpf:DCC35_01455"/>
<dbReference type="Proteomes" id="UP000298616">
    <property type="component" value="Chromosome"/>
</dbReference>
<organism evidence="2 3">
    <name type="scientific">Mangrovivirga cuniculi</name>
    <dbReference type="NCBI Taxonomy" id="2715131"/>
    <lineage>
        <taxon>Bacteria</taxon>
        <taxon>Pseudomonadati</taxon>
        <taxon>Bacteroidota</taxon>
        <taxon>Cytophagia</taxon>
        <taxon>Cytophagales</taxon>
        <taxon>Mangrovivirgaceae</taxon>
        <taxon>Mangrovivirga</taxon>
    </lineage>
</organism>
<sequence length="248" mass="27269">MKKLALYTFLFLLTTFCFAQTPTTVKIRVLAKDAKFIGTGMGGMNVIIKNSSTGEVMASGKIDGATGNTSKIIADSIGRYQQKATPESADFTTQLTLTHPQKITVSVNGPLSLDPDDRISATEEYWIIPGQDLSEEGLILEIDGFAITAKEPEKNDDGSYTLKMHSVMLCGCPITPGGFWNANKMRAKALIYLEGKLLKKVDLKPGKEKNSFTGNWKPDQKGFYTIYYSLFDPRNNNTGVDEISFPVD</sequence>
<evidence type="ECO:0000313" key="2">
    <source>
        <dbReference type="EMBL" id="QCK13511.1"/>
    </source>
</evidence>
<accession>A0A4D7JCV7</accession>
<keyword evidence="1" id="KW-0732">Signal</keyword>
<gene>
    <name evidence="2" type="ORF">DCC35_01455</name>
</gene>
<reference evidence="2 3" key="1">
    <citation type="submission" date="2018-04" db="EMBL/GenBank/DDBJ databases">
        <title>Complete genome uncultured novel isolate.</title>
        <authorList>
            <person name="Merlino G."/>
        </authorList>
    </citation>
    <scope>NUCLEOTIDE SEQUENCE [LARGE SCALE GENOMIC DNA]</scope>
    <source>
        <strain evidence="3">R1DC9</strain>
    </source>
</reference>
<evidence type="ECO:0000256" key="1">
    <source>
        <dbReference type="SAM" id="SignalP"/>
    </source>
</evidence>
<feature type="chain" id="PRO_5021017371" evidence="1">
    <location>
        <begin position="20"/>
        <end position="248"/>
    </location>
</feature>
<keyword evidence="3" id="KW-1185">Reference proteome</keyword>
<protein>
    <submittedName>
        <fullName evidence="2">Uncharacterized protein</fullName>
    </submittedName>
</protein>
<dbReference type="EMBL" id="CP028923">
    <property type="protein sequence ID" value="QCK13511.1"/>
    <property type="molecule type" value="Genomic_DNA"/>
</dbReference>
<dbReference type="OrthoDB" id="9770889at2"/>